<organism evidence="7">
    <name type="scientific">hydrothermal vent metagenome</name>
    <dbReference type="NCBI Taxonomy" id="652676"/>
    <lineage>
        <taxon>unclassified sequences</taxon>
        <taxon>metagenomes</taxon>
        <taxon>ecological metagenomes</taxon>
    </lineage>
</organism>
<evidence type="ECO:0000256" key="1">
    <source>
        <dbReference type="ARBA" id="ARBA00005952"/>
    </source>
</evidence>
<dbReference type="InterPro" id="IPR011605">
    <property type="entry name" value="NusB_fam"/>
</dbReference>
<reference evidence="7" key="1">
    <citation type="submission" date="2018-06" db="EMBL/GenBank/DDBJ databases">
        <authorList>
            <person name="Zhirakovskaya E."/>
        </authorList>
    </citation>
    <scope>NUCLEOTIDE SEQUENCE</scope>
</reference>
<sequence length="139" mass="15662">MSGKRTRSRQLAVQAIYQWQLAGQNIKDIIQQFREDEAPNSFEDEYFSTLVRGVPTNLNDLDEALGSCLDRSIGSVDPVERAILRIGAYELSHCPEVPYRVVINEGIELAKVFGAEDGHKYINGVLDKLAKKLRQIEVN</sequence>
<dbReference type="EMBL" id="UOFX01000076">
    <property type="protein sequence ID" value="VAX10713.1"/>
    <property type="molecule type" value="Genomic_DNA"/>
</dbReference>
<evidence type="ECO:0000313" key="7">
    <source>
        <dbReference type="EMBL" id="VAX10713.1"/>
    </source>
</evidence>
<gene>
    <name evidence="7" type="ORF">MNBD_GAMMA26-2437</name>
</gene>
<proteinExistence type="inferred from homology"/>
<dbReference type="AlphaFoldDB" id="A0A3B1BF49"/>
<dbReference type="PANTHER" id="PTHR11078:SF3">
    <property type="entry name" value="ANTITERMINATION NUSB DOMAIN-CONTAINING PROTEIN"/>
    <property type="match status" value="1"/>
</dbReference>
<dbReference type="InterPro" id="IPR035926">
    <property type="entry name" value="NusB-like_sf"/>
</dbReference>
<dbReference type="Pfam" id="PF01029">
    <property type="entry name" value="NusB"/>
    <property type="match status" value="1"/>
</dbReference>
<keyword evidence="2" id="KW-0889">Transcription antitermination</keyword>
<keyword evidence="5" id="KW-0804">Transcription</keyword>
<dbReference type="GO" id="GO:0006353">
    <property type="term" value="P:DNA-templated transcription termination"/>
    <property type="evidence" value="ECO:0007669"/>
    <property type="project" value="InterPro"/>
</dbReference>
<dbReference type="CDD" id="cd00619">
    <property type="entry name" value="Terminator_NusB"/>
    <property type="match status" value="1"/>
</dbReference>
<dbReference type="GO" id="GO:0005829">
    <property type="term" value="C:cytosol"/>
    <property type="evidence" value="ECO:0007669"/>
    <property type="project" value="TreeGrafter"/>
</dbReference>
<evidence type="ECO:0000259" key="6">
    <source>
        <dbReference type="Pfam" id="PF01029"/>
    </source>
</evidence>
<dbReference type="GO" id="GO:0003723">
    <property type="term" value="F:RNA binding"/>
    <property type="evidence" value="ECO:0007669"/>
    <property type="project" value="UniProtKB-KW"/>
</dbReference>
<evidence type="ECO:0000256" key="3">
    <source>
        <dbReference type="ARBA" id="ARBA00022884"/>
    </source>
</evidence>
<evidence type="ECO:0000256" key="2">
    <source>
        <dbReference type="ARBA" id="ARBA00022814"/>
    </source>
</evidence>
<dbReference type="SUPFAM" id="SSF48013">
    <property type="entry name" value="NusB-like"/>
    <property type="match status" value="1"/>
</dbReference>
<evidence type="ECO:0000256" key="5">
    <source>
        <dbReference type="ARBA" id="ARBA00023163"/>
    </source>
</evidence>
<dbReference type="InterPro" id="IPR006027">
    <property type="entry name" value="NusB_RsmB_TIM44"/>
</dbReference>
<protein>
    <submittedName>
        <fullName evidence="7">Transcription termination protein NusB</fullName>
    </submittedName>
</protein>
<feature type="domain" description="NusB/RsmB/TIM44" evidence="6">
    <location>
        <begin position="7"/>
        <end position="131"/>
    </location>
</feature>
<name>A0A3B1BF49_9ZZZZ</name>
<dbReference type="NCBIfam" id="TIGR01951">
    <property type="entry name" value="nusB"/>
    <property type="match status" value="1"/>
</dbReference>
<dbReference type="HAMAP" id="MF_00073">
    <property type="entry name" value="NusB"/>
    <property type="match status" value="1"/>
</dbReference>
<accession>A0A3B1BF49</accession>
<evidence type="ECO:0000256" key="4">
    <source>
        <dbReference type="ARBA" id="ARBA00023015"/>
    </source>
</evidence>
<comment type="similarity">
    <text evidence="1">Belongs to the NusB family.</text>
</comment>
<keyword evidence="4" id="KW-0805">Transcription regulation</keyword>
<dbReference type="Gene3D" id="1.10.940.10">
    <property type="entry name" value="NusB-like"/>
    <property type="match status" value="1"/>
</dbReference>
<keyword evidence="3" id="KW-0694">RNA-binding</keyword>
<dbReference type="PANTHER" id="PTHR11078">
    <property type="entry name" value="N UTILIZATION SUBSTANCE PROTEIN B-RELATED"/>
    <property type="match status" value="1"/>
</dbReference>
<dbReference type="GO" id="GO:0031564">
    <property type="term" value="P:transcription antitermination"/>
    <property type="evidence" value="ECO:0007669"/>
    <property type="project" value="UniProtKB-KW"/>
</dbReference>